<name>A0A3M8BX65_9BACL</name>
<proteinExistence type="predicted"/>
<evidence type="ECO:0000313" key="2">
    <source>
        <dbReference type="Proteomes" id="UP000281915"/>
    </source>
</evidence>
<organism evidence="1 2">
    <name type="scientific">Brevibacillus panacihumi</name>
    <dbReference type="NCBI Taxonomy" id="497735"/>
    <lineage>
        <taxon>Bacteria</taxon>
        <taxon>Bacillati</taxon>
        <taxon>Bacillota</taxon>
        <taxon>Bacilli</taxon>
        <taxon>Bacillales</taxon>
        <taxon>Paenibacillaceae</taxon>
        <taxon>Brevibacillus</taxon>
    </lineage>
</organism>
<protein>
    <submittedName>
        <fullName evidence="1">Uncharacterized protein</fullName>
    </submittedName>
</protein>
<dbReference type="Proteomes" id="UP000281915">
    <property type="component" value="Unassembled WGS sequence"/>
</dbReference>
<reference evidence="1 2" key="1">
    <citation type="submission" date="2018-10" db="EMBL/GenBank/DDBJ databases">
        <title>Phylogenomics of Brevibacillus.</title>
        <authorList>
            <person name="Dunlap C."/>
        </authorList>
    </citation>
    <scope>NUCLEOTIDE SEQUENCE [LARGE SCALE GENOMIC DNA]</scope>
    <source>
        <strain evidence="1 2">JCM 15085</strain>
    </source>
</reference>
<evidence type="ECO:0000313" key="1">
    <source>
        <dbReference type="EMBL" id="RNB68031.1"/>
    </source>
</evidence>
<gene>
    <name evidence="1" type="ORF">EDM58_25120</name>
</gene>
<dbReference type="AlphaFoldDB" id="A0A3M8BX65"/>
<sequence length="174" mass="20285">MFSIEDCQVIQSSMDNLLSLKLLHDAGYRVSDMGHWVTDYAYENVGGDIFFMAMERLFGACAEEQDEEGAYDIRKFVILCPDVEELLGMFTKEWVERQLTWNKRVICDWTGAEMMIELTKVGFLIEIHESPFFFNQFVQELIQIRKSIDQLLVYAQYLKGSRGAKHAALYREVQ</sequence>
<dbReference type="RefSeq" id="WP_122915773.1">
    <property type="nucleotide sequence ID" value="NZ_RHHT01000086.1"/>
</dbReference>
<dbReference type="EMBL" id="RHHT01000086">
    <property type="protein sequence ID" value="RNB68031.1"/>
    <property type="molecule type" value="Genomic_DNA"/>
</dbReference>
<comment type="caution">
    <text evidence="1">The sequence shown here is derived from an EMBL/GenBank/DDBJ whole genome shotgun (WGS) entry which is preliminary data.</text>
</comment>
<accession>A0A3M8BX65</accession>